<proteinExistence type="predicted"/>
<evidence type="ECO:0000313" key="1">
    <source>
        <dbReference type="EMBL" id="KAK5604500.1"/>
    </source>
</evidence>
<keyword evidence="2" id="KW-1185">Reference proteome</keyword>
<organism evidence="1 2">
    <name type="scientific">Crenichthys baileyi</name>
    <name type="common">White River springfish</name>
    <dbReference type="NCBI Taxonomy" id="28760"/>
    <lineage>
        <taxon>Eukaryota</taxon>
        <taxon>Metazoa</taxon>
        <taxon>Chordata</taxon>
        <taxon>Craniata</taxon>
        <taxon>Vertebrata</taxon>
        <taxon>Euteleostomi</taxon>
        <taxon>Actinopterygii</taxon>
        <taxon>Neopterygii</taxon>
        <taxon>Teleostei</taxon>
        <taxon>Neoteleostei</taxon>
        <taxon>Acanthomorphata</taxon>
        <taxon>Ovalentaria</taxon>
        <taxon>Atherinomorphae</taxon>
        <taxon>Cyprinodontiformes</taxon>
        <taxon>Goodeidae</taxon>
        <taxon>Crenichthys</taxon>
    </lineage>
</organism>
<reference evidence="1 2" key="1">
    <citation type="submission" date="2021-06" db="EMBL/GenBank/DDBJ databases">
        <authorList>
            <person name="Palmer J.M."/>
        </authorList>
    </citation>
    <scope>NUCLEOTIDE SEQUENCE [LARGE SCALE GENOMIC DNA]</scope>
    <source>
        <strain evidence="1 2">MEX-2019</strain>
        <tissue evidence="1">Muscle</tissue>
    </source>
</reference>
<sequence length="76" mass="8230">MEQVVIRKRGINKKLRTALKSSFCEMSEEVSLTPLLTSAVPPPWRLGAASWVLSQSSISSALFNICEAALLGLLAI</sequence>
<protein>
    <submittedName>
        <fullName evidence="1">Uncharacterized protein</fullName>
    </submittedName>
</protein>
<dbReference type="Proteomes" id="UP001311232">
    <property type="component" value="Unassembled WGS sequence"/>
</dbReference>
<dbReference type="AlphaFoldDB" id="A0AAV9R7G2"/>
<accession>A0AAV9R7G2</accession>
<comment type="caution">
    <text evidence="1">The sequence shown here is derived from an EMBL/GenBank/DDBJ whole genome shotgun (WGS) entry which is preliminary data.</text>
</comment>
<name>A0AAV9R7G2_9TELE</name>
<dbReference type="EMBL" id="JAHHUM010002340">
    <property type="protein sequence ID" value="KAK5604500.1"/>
    <property type="molecule type" value="Genomic_DNA"/>
</dbReference>
<evidence type="ECO:0000313" key="2">
    <source>
        <dbReference type="Proteomes" id="UP001311232"/>
    </source>
</evidence>
<gene>
    <name evidence="1" type="ORF">CRENBAI_016112</name>
</gene>